<evidence type="ECO:0000256" key="1">
    <source>
        <dbReference type="ARBA" id="ARBA00004141"/>
    </source>
</evidence>
<dbReference type="InterPro" id="IPR018108">
    <property type="entry name" value="MCP_transmembrane"/>
</dbReference>
<organism evidence="9 10">
    <name type="scientific">Theileria orientalis</name>
    <dbReference type="NCBI Taxonomy" id="68886"/>
    <lineage>
        <taxon>Eukaryota</taxon>
        <taxon>Sar</taxon>
        <taxon>Alveolata</taxon>
        <taxon>Apicomplexa</taxon>
        <taxon>Aconoidasida</taxon>
        <taxon>Piroplasmida</taxon>
        <taxon>Theileriidae</taxon>
        <taxon>Theileria</taxon>
    </lineage>
</organism>
<dbReference type="Pfam" id="PF00153">
    <property type="entry name" value="Mito_carr"/>
    <property type="match status" value="2"/>
</dbReference>
<name>A0A976MAY6_THEOR</name>
<keyword evidence="5 6" id="KW-0472">Membrane</keyword>
<dbReference type="SUPFAM" id="SSF103506">
    <property type="entry name" value="Mitochondrial carrier"/>
    <property type="match status" value="1"/>
</dbReference>
<protein>
    <recommendedName>
        <fullName evidence="11">Mitochondrial carrier protein</fullName>
    </recommendedName>
</protein>
<evidence type="ECO:0000313" key="10">
    <source>
        <dbReference type="Proteomes" id="UP000244811"/>
    </source>
</evidence>
<evidence type="ECO:0000256" key="2">
    <source>
        <dbReference type="ARBA" id="ARBA00022448"/>
    </source>
</evidence>
<dbReference type="Proteomes" id="UP000244811">
    <property type="component" value="Chromosome 1"/>
</dbReference>
<dbReference type="PRINTS" id="PR00926">
    <property type="entry name" value="MITOCARRIER"/>
</dbReference>
<keyword evidence="4" id="KW-0677">Repeat</keyword>
<evidence type="ECO:0000256" key="5">
    <source>
        <dbReference type="ARBA" id="ARBA00023136"/>
    </source>
</evidence>
<evidence type="ECO:0000256" key="4">
    <source>
        <dbReference type="ARBA" id="ARBA00022737"/>
    </source>
</evidence>
<dbReference type="GO" id="GO:0016020">
    <property type="term" value="C:membrane"/>
    <property type="evidence" value="ECO:0007669"/>
    <property type="project" value="UniProtKB-SubCell"/>
</dbReference>
<comment type="subcellular location">
    <subcellularLocation>
        <location evidence="1">Membrane</location>
        <topology evidence="1">Multi-pass membrane protein</topology>
    </subcellularLocation>
</comment>
<dbReference type="PANTHER" id="PTHR24089">
    <property type="entry name" value="SOLUTE CARRIER FAMILY 25"/>
    <property type="match status" value="1"/>
</dbReference>
<dbReference type="EMBL" id="CP056069">
    <property type="protein sequence ID" value="UKK00920.2"/>
    <property type="molecule type" value="Genomic_DNA"/>
</dbReference>
<evidence type="ECO:0000256" key="7">
    <source>
        <dbReference type="RuleBase" id="RU000488"/>
    </source>
</evidence>
<dbReference type="InterPro" id="IPR002067">
    <property type="entry name" value="MCP"/>
</dbReference>
<feature type="repeat" description="Solcar" evidence="6">
    <location>
        <begin position="130"/>
        <end position="214"/>
    </location>
</feature>
<reference evidence="9" key="1">
    <citation type="submission" date="2022-07" db="EMBL/GenBank/DDBJ databases">
        <title>Evaluation of T. orientalis genome assembly methods using nanopore sequencing and analysis of variation between genomes.</title>
        <authorList>
            <person name="Yam J."/>
            <person name="Micallef M.L."/>
            <person name="Liu M."/>
            <person name="Djordjevic S.P."/>
            <person name="Bogema D.R."/>
            <person name="Jenkins C."/>
        </authorList>
    </citation>
    <scope>NUCLEOTIDE SEQUENCE</scope>
    <source>
        <strain evidence="9">Goon Nure</strain>
    </source>
</reference>
<keyword evidence="2 7" id="KW-0813">Transport</keyword>
<comment type="similarity">
    <text evidence="7">Belongs to the mitochondrial carrier (TC 2.A.29) family.</text>
</comment>
<dbReference type="PROSITE" id="PS50920">
    <property type="entry name" value="SOLCAR"/>
    <property type="match status" value="1"/>
</dbReference>
<proteinExistence type="inferred from homology"/>
<keyword evidence="3 6" id="KW-0812">Transmembrane</keyword>
<evidence type="ECO:0008006" key="11">
    <source>
        <dbReference type="Google" id="ProtNLM"/>
    </source>
</evidence>
<evidence type="ECO:0000256" key="3">
    <source>
        <dbReference type="ARBA" id="ARBA00022692"/>
    </source>
</evidence>
<keyword evidence="8" id="KW-1133">Transmembrane helix</keyword>
<evidence type="ECO:0000256" key="6">
    <source>
        <dbReference type="PROSITE-ProRule" id="PRU00282"/>
    </source>
</evidence>
<dbReference type="Gene3D" id="1.50.40.10">
    <property type="entry name" value="Mitochondrial carrier domain"/>
    <property type="match status" value="1"/>
</dbReference>
<sequence>MNHYERLKEQLKKINVKKKEKKRVTDTRLHLTQYISHVIPLSSQRLILSPFNRSALLTQIGCNSFKTLFNIKNPTPLNILKGSYERFGFLNLWKGTTSHILSGVIFPGFYILSKCMSNLTYIPHGDKRRNEYLKRYLELLSICSVSHLFSYPFDTGYTRLASNYKNNSKIRAYLRETWKKRGIKNIYAGFSLCLLSTATHLLITIPLDQNMQYRVINSINEEIAKNPILNSNIKTIKPKELKPVELFPFNLIFATISSFLSRTITYPINTLKVKYQYHTYSENCDYRNFMSMLKKNNGLTLKRLYSGFGMKCCLFLPECLLYGTLYSAVVKFLS</sequence>
<evidence type="ECO:0000256" key="8">
    <source>
        <dbReference type="SAM" id="Phobius"/>
    </source>
</evidence>
<accession>A0A976MAY6</accession>
<dbReference type="AlphaFoldDB" id="A0A976MAY6"/>
<dbReference type="GO" id="GO:0055085">
    <property type="term" value="P:transmembrane transport"/>
    <property type="evidence" value="ECO:0007669"/>
    <property type="project" value="InterPro"/>
</dbReference>
<feature type="transmembrane region" description="Helical" evidence="8">
    <location>
        <begin position="186"/>
        <end position="207"/>
    </location>
</feature>
<dbReference type="InterPro" id="IPR023395">
    <property type="entry name" value="MCP_dom_sf"/>
</dbReference>
<evidence type="ECO:0000313" key="9">
    <source>
        <dbReference type="EMBL" id="UKK00920.2"/>
    </source>
</evidence>
<gene>
    <name evidence="9" type="ORF">MACK_000995</name>
</gene>